<evidence type="ECO:0000256" key="2">
    <source>
        <dbReference type="ARBA" id="ARBA00022801"/>
    </source>
</evidence>
<dbReference type="Gene3D" id="2.40.100.10">
    <property type="entry name" value="Cyclophilin-like"/>
    <property type="match status" value="1"/>
</dbReference>
<sequence>MGARMAGGQVRMQRIDARARFLPVGDTAFAVEFGTRIDPAINALVHRTAALLAAAPPEGLVETVPSFRSLLVHYDPRRTSAQALQMFIGALELEDAAGDAPARVWRIPVLYGGEAGPDLAEVAAATGLSEPEVIALHAGTLYRVYVQGFLPGFAYLGDLPEALDLPRRTTPRVRVPPGSVAIAQRMSGIYPVESPGGWHLLGNTPLRFFDPLWSPPTLFAPGDGVRFVPVEADEHAATREAVARGSYRVETEGTPA</sequence>
<organism evidence="5 6">
    <name type="scientific">Ancylobacter dichloromethanicus</name>
    <dbReference type="NCBI Taxonomy" id="518825"/>
    <lineage>
        <taxon>Bacteria</taxon>
        <taxon>Pseudomonadati</taxon>
        <taxon>Pseudomonadota</taxon>
        <taxon>Alphaproteobacteria</taxon>
        <taxon>Hyphomicrobiales</taxon>
        <taxon>Xanthobacteraceae</taxon>
        <taxon>Ancylobacter</taxon>
    </lineage>
</organism>
<dbReference type="Proteomes" id="UP001143370">
    <property type="component" value="Unassembled WGS sequence"/>
</dbReference>
<dbReference type="SUPFAM" id="SSF50891">
    <property type="entry name" value="Cyclophilin-like"/>
    <property type="match status" value="1"/>
</dbReference>
<keyword evidence="3" id="KW-0067">ATP-binding</keyword>
<dbReference type="SMART" id="SM00796">
    <property type="entry name" value="AHS1"/>
    <property type="match status" value="1"/>
</dbReference>
<dbReference type="EMBL" id="BSFJ01000035">
    <property type="protein sequence ID" value="GLK73930.1"/>
    <property type="molecule type" value="Genomic_DNA"/>
</dbReference>
<dbReference type="NCBIfam" id="TIGR00370">
    <property type="entry name" value="5-oxoprolinase subunit PxpB"/>
    <property type="match status" value="1"/>
</dbReference>
<reference evidence="5" key="1">
    <citation type="journal article" date="2014" name="Int. J. Syst. Evol. Microbiol.">
        <title>Complete genome sequence of Corynebacterium casei LMG S-19264T (=DSM 44701T), isolated from a smear-ripened cheese.</title>
        <authorList>
            <consortium name="US DOE Joint Genome Institute (JGI-PGF)"/>
            <person name="Walter F."/>
            <person name="Albersmeier A."/>
            <person name="Kalinowski J."/>
            <person name="Ruckert C."/>
        </authorList>
    </citation>
    <scope>NUCLEOTIDE SEQUENCE</scope>
    <source>
        <strain evidence="5">VKM B-2484</strain>
    </source>
</reference>
<dbReference type="PANTHER" id="PTHR34698">
    <property type="entry name" value="5-OXOPROLINASE SUBUNIT B"/>
    <property type="match status" value="1"/>
</dbReference>
<dbReference type="SUPFAM" id="SSF160467">
    <property type="entry name" value="PH0987 N-terminal domain-like"/>
    <property type="match status" value="1"/>
</dbReference>
<evidence type="ECO:0000313" key="5">
    <source>
        <dbReference type="EMBL" id="GLK73930.1"/>
    </source>
</evidence>
<name>A0A9W6N198_9HYPH</name>
<dbReference type="GO" id="GO:0005524">
    <property type="term" value="F:ATP binding"/>
    <property type="evidence" value="ECO:0007669"/>
    <property type="project" value="UniProtKB-KW"/>
</dbReference>
<keyword evidence="1" id="KW-0547">Nucleotide-binding</keyword>
<proteinExistence type="predicted"/>
<dbReference type="PANTHER" id="PTHR34698:SF2">
    <property type="entry name" value="5-OXOPROLINASE SUBUNIT B"/>
    <property type="match status" value="1"/>
</dbReference>
<dbReference type="Gene3D" id="3.30.1360.40">
    <property type="match status" value="1"/>
</dbReference>
<feature type="domain" description="Carboxyltransferase" evidence="4">
    <location>
        <begin position="19"/>
        <end position="219"/>
    </location>
</feature>
<accession>A0A9W6N198</accession>
<dbReference type="AlphaFoldDB" id="A0A9W6N198"/>
<evidence type="ECO:0000313" key="6">
    <source>
        <dbReference type="Proteomes" id="UP001143370"/>
    </source>
</evidence>
<protein>
    <submittedName>
        <fullName evidence="5">Allophanate hydrolase</fullName>
    </submittedName>
</protein>
<keyword evidence="2 5" id="KW-0378">Hydrolase</keyword>
<dbReference type="InterPro" id="IPR010016">
    <property type="entry name" value="PxpB"/>
</dbReference>
<dbReference type="GO" id="GO:0016787">
    <property type="term" value="F:hydrolase activity"/>
    <property type="evidence" value="ECO:0007669"/>
    <property type="project" value="UniProtKB-KW"/>
</dbReference>
<evidence type="ECO:0000256" key="1">
    <source>
        <dbReference type="ARBA" id="ARBA00022741"/>
    </source>
</evidence>
<dbReference type="InterPro" id="IPR029000">
    <property type="entry name" value="Cyclophilin-like_dom_sf"/>
</dbReference>
<evidence type="ECO:0000259" key="4">
    <source>
        <dbReference type="SMART" id="SM00796"/>
    </source>
</evidence>
<dbReference type="Pfam" id="PF02682">
    <property type="entry name" value="CT_C_D"/>
    <property type="match status" value="1"/>
</dbReference>
<gene>
    <name evidence="5" type="ORF">GCM10017643_40480</name>
</gene>
<comment type="caution">
    <text evidence="5">The sequence shown here is derived from an EMBL/GenBank/DDBJ whole genome shotgun (WGS) entry which is preliminary data.</text>
</comment>
<evidence type="ECO:0000256" key="3">
    <source>
        <dbReference type="ARBA" id="ARBA00022840"/>
    </source>
</evidence>
<reference evidence="5" key="2">
    <citation type="submission" date="2023-01" db="EMBL/GenBank/DDBJ databases">
        <authorList>
            <person name="Sun Q."/>
            <person name="Evtushenko L."/>
        </authorList>
    </citation>
    <scope>NUCLEOTIDE SEQUENCE</scope>
    <source>
        <strain evidence="5">VKM B-2484</strain>
    </source>
</reference>
<dbReference type="InterPro" id="IPR003833">
    <property type="entry name" value="CT_C_D"/>
</dbReference>
<keyword evidence="6" id="KW-1185">Reference proteome</keyword>